<dbReference type="PANTHER" id="PTHR10819">
    <property type="entry name" value="PHOSPHOTRIESTERASE-RELATED"/>
    <property type="match status" value="1"/>
</dbReference>
<dbReference type="Proteomes" id="UP000543598">
    <property type="component" value="Unassembled WGS sequence"/>
</dbReference>
<evidence type="ECO:0000256" key="4">
    <source>
        <dbReference type="PIRSR" id="PIRSR601559-51"/>
    </source>
</evidence>
<dbReference type="GO" id="GO:0016788">
    <property type="term" value="F:hydrolase activity, acting on ester bonds"/>
    <property type="evidence" value="ECO:0007669"/>
    <property type="project" value="InterPro"/>
</dbReference>
<dbReference type="PROSITE" id="PS51347">
    <property type="entry name" value="PHOSPHOTRIESTERASE_2"/>
    <property type="match status" value="1"/>
</dbReference>
<comment type="cofactor">
    <cofactor evidence="4">
        <name>a divalent metal cation</name>
        <dbReference type="ChEBI" id="CHEBI:60240"/>
    </cofactor>
    <text evidence="4">Binds 2 divalent metal cations per subunit.</text>
</comment>
<dbReference type="InterPro" id="IPR017947">
    <property type="entry name" value="AryldialkylPase_Zn-BS"/>
</dbReference>
<comment type="caution">
    <text evidence="6">The sequence shown here is derived from an EMBL/GenBank/DDBJ whole genome shotgun (WGS) entry which is preliminary data.</text>
</comment>
<proteinExistence type="inferred from homology"/>
<dbReference type="GO" id="GO:0008270">
    <property type="term" value="F:zinc ion binding"/>
    <property type="evidence" value="ECO:0007669"/>
    <property type="project" value="InterPro"/>
</dbReference>
<evidence type="ECO:0000256" key="1">
    <source>
        <dbReference type="ARBA" id="ARBA00022723"/>
    </source>
</evidence>
<feature type="binding site" evidence="4">
    <location>
        <position position="200"/>
    </location>
    <ligand>
        <name>Zn(2+)</name>
        <dbReference type="ChEBI" id="CHEBI:29105"/>
        <label>2</label>
    </ligand>
</feature>
<name>A0A7Y2Q057_9MICO</name>
<feature type="binding site" evidence="4">
    <location>
        <position position="171"/>
    </location>
    <ligand>
        <name>Zn(2+)</name>
        <dbReference type="ChEBI" id="CHEBI:29105"/>
        <label>2</label>
    </ligand>
</feature>
<sequence length="320" mass="35511">MDTVETSTGSVPASALGFTLMHEHVFSLNAEMRLQYPWDEEAMVARAVETLTDLRDLGVSTIVDLTVFGLGRDVPRIRRISRESGLQIVVATGIYTMRDMPTYFRNRHLADPGFLADFFVREIEDGIADTQIRPAILKCVTDRFGLTEDVEAILRATARAHRRTGVPVSTHSDSGTRQGLVQQRVFDEEGVDLTRVVIGHVGDSTDLDYIEELLAAGSTVGMDRFGDDQVTPAAARMDVVAELCRRGYASQIVLGHDTNVESDHTSTRMRARIPALRNWRYSYIPSTVVPGLRARGVSEADLHAMTVHNPRRILSRGLAY</sequence>
<dbReference type="PROSITE" id="PS01322">
    <property type="entry name" value="PHOSPHOTRIESTERASE_1"/>
    <property type="match status" value="1"/>
</dbReference>
<dbReference type="EMBL" id="JABEMB010000011">
    <property type="protein sequence ID" value="NNH04013.1"/>
    <property type="molecule type" value="Genomic_DNA"/>
</dbReference>
<dbReference type="SUPFAM" id="SSF51556">
    <property type="entry name" value="Metallo-dependent hydrolases"/>
    <property type="match status" value="1"/>
</dbReference>
<dbReference type="InterPro" id="IPR032466">
    <property type="entry name" value="Metal_Hydrolase"/>
</dbReference>
<dbReference type="AlphaFoldDB" id="A0A7Y2Q057"/>
<feature type="modified residue" description="N6-carboxylysine" evidence="3 5">
    <location>
        <position position="138"/>
    </location>
</feature>
<feature type="binding site" description="via carbamate group" evidence="4">
    <location>
        <position position="138"/>
    </location>
    <ligand>
        <name>Zn(2+)</name>
        <dbReference type="ChEBI" id="CHEBI:29105"/>
        <label>1</label>
    </ligand>
</feature>
<evidence type="ECO:0000256" key="2">
    <source>
        <dbReference type="ARBA" id="ARBA00022801"/>
    </source>
</evidence>
<feature type="binding site" evidence="4">
    <location>
        <position position="24"/>
    </location>
    <ligand>
        <name>Zn(2+)</name>
        <dbReference type="ChEBI" id="CHEBI:29105"/>
        <label>1</label>
    </ligand>
</feature>
<dbReference type="Pfam" id="PF02126">
    <property type="entry name" value="PTE"/>
    <property type="match status" value="1"/>
</dbReference>
<dbReference type="InterPro" id="IPR001559">
    <property type="entry name" value="Phosphotriesterase"/>
</dbReference>
<feature type="binding site" evidence="4">
    <location>
        <position position="22"/>
    </location>
    <ligand>
        <name>Zn(2+)</name>
        <dbReference type="ChEBI" id="CHEBI:29105"/>
        <label>1</label>
    </ligand>
</feature>
<evidence type="ECO:0000313" key="6">
    <source>
        <dbReference type="EMBL" id="NNH04013.1"/>
    </source>
</evidence>
<gene>
    <name evidence="6" type="ORF">HLA99_09155</name>
</gene>
<keyword evidence="1 4" id="KW-0479">Metal-binding</keyword>
<keyword evidence="2" id="KW-0378">Hydrolase</keyword>
<dbReference type="Gene3D" id="3.20.20.140">
    <property type="entry name" value="Metal-dependent hydrolases"/>
    <property type="match status" value="1"/>
</dbReference>
<feature type="binding site" description="via carbamate group" evidence="4">
    <location>
        <position position="138"/>
    </location>
    <ligand>
        <name>Zn(2+)</name>
        <dbReference type="ChEBI" id="CHEBI:29105"/>
        <label>2</label>
    </ligand>
</feature>
<organism evidence="6 7">
    <name type="scientific">Microbacterium ulmi</name>
    <dbReference type="NCBI Taxonomy" id="179095"/>
    <lineage>
        <taxon>Bacteria</taxon>
        <taxon>Bacillati</taxon>
        <taxon>Actinomycetota</taxon>
        <taxon>Actinomycetes</taxon>
        <taxon>Micrococcales</taxon>
        <taxon>Microbacteriaceae</taxon>
        <taxon>Microbacterium</taxon>
    </lineage>
</organism>
<evidence type="ECO:0000313" key="7">
    <source>
        <dbReference type="Proteomes" id="UP000543598"/>
    </source>
</evidence>
<feature type="binding site" evidence="4">
    <location>
        <position position="257"/>
    </location>
    <ligand>
        <name>Zn(2+)</name>
        <dbReference type="ChEBI" id="CHEBI:29105"/>
        <label>1</label>
    </ligand>
</feature>
<accession>A0A7Y2Q057</accession>
<evidence type="ECO:0000256" key="3">
    <source>
        <dbReference type="PIRSR" id="PIRSR601559-50"/>
    </source>
</evidence>
<comment type="similarity">
    <text evidence="5">Belongs to the metallo-dependent hydrolases superfamily. Phosphotriesterase family.</text>
</comment>
<evidence type="ECO:0000256" key="5">
    <source>
        <dbReference type="PROSITE-ProRule" id="PRU00679"/>
    </source>
</evidence>
<keyword evidence="7" id="KW-1185">Reference proteome</keyword>
<reference evidence="6 7" key="1">
    <citation type="submission" date="2020-05" db="EMBL/GenBank/DDBJ databases">
        <title>MicrobeNet Type strains.</title>
        <authorList>
            <person name="Nicholson A.C."/>
        </authorList>
    </citation>
    <scope>NUCLEOTIDE SEQUENCE [LARGE SCALE GENOMIC DNA]</scope>
    <source>
        <strain evidence="6 7">JCM 14282</strain>
    </source>
</reference>
<protein>
    <submittedName>
        <fullName evidence="6">Phosphotriesterase</fullName>
    </submittedName>
</protein>
<dbReference type="PANTHER" id="PTHR10819:SF3">
    <property type="entry name" value="PHOSPHOTRIESTERASE-RELATED PROTEIN"/>
    <property type="match status" value="1"/>
</dbReference>